<feature type="region of interest" description="Disordered" evidence="1">
    <location>
        <begin position="170"/>
        <end position="189"/>
    </location>
</feature>
<protein>
    <submittedName>
        <fullName evidence="2">Uncharacterized protein</fullName>
    </submittedName>
</protein>
<feature type="region of interest" description="Disordered" evidence="1">
    <location>
        <begin position="194"/>
        <end position="268"/>
    </location>
</feature>
<evidence type="ECO:0000313" key="3">
    <source>
        <dbReference type="Proteomes" id="UP000249757"/>
    </source>
</evidence>
<comment type="caution">
    <text evidence="2">The sequence shown here is derived from an EMBL/GenBank/DDBJ whole genome shotgun (WGS) entry which is preliminary data.</text>
</comment>
<feature type="compositionally biased region" description="Basic residues" evidence="1">
    <location>
        <begin position="255"/>
        <end position="264"/>
    </location>
</feature>
<evidence type="ECO:0000313" key="2">
    <source>
        <dbReference type="EMBL" id="KAI1514416.1"/>
    </source>
</evidence>
<accession>A0A922NED7</accession>
<dbReference type="EMBL" id="NRDI02000008">
    <property type="protein sequence ID" value="KAI1514416.1"/>
    <property type="molecule type" value="Genomic_DNA"/>
</dbReference>
<organism evidence="2 3">
    <name type="scientific">Pyrenophora tritici-repentis</name>
    <dbReference type="NCBI Taxonomy" id="45151"/>
    <lineage>
        <taxon>Eukaryota</taxon>
        <taxon>Fungi</taxon>
        <taxon>Dikarya</taxon>
        <taxon>Ascomycota</taxon>
        <taxon>Pezizomycotina</taxon>
        <taxon>Dothideomycetes</taxon>
        <taxon>Pleosporomycetidae</taxon>
        <taxon>Pleosporales</taxon>
        <taxon>Pleosporineae</taxon>
        <taxon>Pleosporaceae</taxon>
        <taxon>Pyrenophora</taxon>
    </lineage>
</organism>
<keyword evidence="3" id="KW-1185">Reference proteome</keyword>
<feature type="compositionally biased region" description="Polar residues" evidence="1">
    <location>
        <begin position="170"/>
        <end position="185"/>
    </location>
</feature>
<dbReference type="AlphaFoldDB" id="A0A922NED7"/>
<evidence type="ECO:0000256" key="1">
    <source>
        <dbReference type="SAM" id="MobiDB-lite"/>
    </source>
</evidence>
<feature type="region of interest" description="Disordered" evidence="1">
    <location>
        <begin position="282"/>
        <end position="308"/>
    </location>
</feature>
<proteinExistence type="predicted"/>
<gene>
    <name evidence="2" type="ORF">Ptr86124_007046</name>
</gene>
<feature type="compositionally biased region" description="Polar residues" evidence="1">
    <location>
        <begin position="207"/>
        <end position="219"/>
    </location>
</feature>
<reference evidence="3" key="1">
    <citation type="journal article" date="2022" name="Microb. Genom.">
        <title>A global pangenome for the wheat fungal pathogen Pyrenophora tritici-repentis and prediction of effector protein structural homology.</title>
        <authorList>
            <person name="Moolhuijzen P.M."/>
            <person name="See P.T."/>
            <person name="Shi G."/>
            <person name="Powell H.R."/>
            <person name="Cockram J."/>
            <person name="Jorgensen L.N."/>
            <person name="Benslimane H."/>
            <person name="Strelkov S.E."/>
            <person name="Turner J."/>
            <person name="Liu Z."/>
            <person name="Moffat C.S."/>
        </authorList>
    </citation>
    <scope>NUCLEOTIDE SEQUENCE [LARGE SCALE GENOMIC DNA]</scope>
</reference>
<name>A0A922NED7_9PLEO</name>
<dbReference type="Proteomes" id="UP000249757">
    <property type="component" value="Unassembled WGS sequence"/>
</dbReference>
<feature type="compositionally biased region" description="Pro residues" evidence="1">
    <location>
        <begin position="234"/>
        <end position="248"/>
    </location>
</feature>
<sequence>MVLSYIHRSYASPQSPNWAGKKVVFYGGHSELTDEFRHHYDVRTQHRSEYRFSREVLKEWEWDRYPNPPEDRWGAAVDGGASWYPTRFLDDLDLAKRVLVYKDLSQMYMYPQNRVWILRNNTTKEYIRSDQLQRPADMDKGWELSVPSPEPVTYHFPQDFQTSTYYQNHTLSTFPHPQNKPSTTFKPAPRRLHTTQWTPIPQPSFAIGSTNATPISVLSPNKRAPWPDAHGQKPPQPQPQPPSPPPHPQQTGVLTKKKITKTKTKHAERLLCRKRLALKKKLEKGRDGVVSFKQRQQVKQLSELLPGR</sequence>